<organism evidence="3 4">
    <name type="scientific">Circinella minor</name>
    <dbReference type="NCBI Taxonomy" id="1195481"/>
    <lineage>
        <taxon>Eukaryota</taxon>
        <taxon>Fungi</taxon>
        <taxon>Fungi incertae sedis</taxon>
        <taxon>Mucoromycota</taxon>
        <taxon>Mucoromycotina</taxon>
        <taxon>Mucoromycetes</taxon>
        <taxon>Mucorales</taxon>
        <taxon>Lichtheimiaceae</taxon>
        <taxon>Circinella</taxon>
    </lineage>
</organism>
<sequence length="650" mass="72749">MNYESPREGDNDILLHSPPPKYASSATSSTAYVFPSARSQREQRHQSKLNIKDMGQTAILPIFNVIATVILVSVLIYVYTSADNKPVEYRMAGMPIEALISLLQTLIKMLLAGGIGYALSEFKWIKLESGTRLSQLDVYDAVTRGFGGIIRIATGIRPDSIIIPAILLQLGLIAIGPSSQQVLSAYPLSYCDNSVQFRFTDVTKEMLASWRQNDKDIRSLSGTTANYLVEMALDGMGQEYNFPINTNCPLEAKNCTIVDMPTLINKVECTPGVFNQTTIVSELDRSVMTVQQYYNFTDGFDYMSRPRTPRFFYAGSMQHRTGYDISNFSLPEESKAISTEPNTPDNTTSTAYAGDQVFVIVSSNGTANVDTIEYPNEIVVHECKLVAHLNRTNFAIIGHNAELTYSESKLIEMNYELLSDKSHWNRSDNEDDYSSEDKILLNAYALQLAALNYIITQDQSEFNDRNTAMWAIHNDDNGKNTIENFIYILILRISQSITMGRPVSLLPVDGVACFDLPTRYHLDPASYYTFCLCLLIPVFWWVLAWAIALYRAGGVSRGNSQVILLVTGFTAALRKQFKGLSHADSNTIFTRAKNTDVKFGELTTEHARKRGHVSFGTPEQISPLYKPSVIKRSTSSLRNNDNNNNRDEES</sequence>
<evidence type="ECO:0000256" key="1">
    <source>
        <dbReference type="SAM" id="MobiDB-lite"/>
    </source>
</evidence>
<name>A0A8H7VQ92_9FUNG</name>
<feature type="region of interest" description="Disordered" evidence="1">
    <location>
        <begin position="1"/>
        <end position="26"/>
    </location>
</feature>
<dbReference type="Pfam" id="PF11374">
    <property type="entry name" value="DUF3176"/>
    <property type="match status" value="1"/>
</dbReference>
<dbReference type="AlphaFoldDB" id="A0A8H7VQ92"/>
<evidence type="ECO:0000313" key="4">
    <source>
        <dbReference type="Proteomes" id="UP000646827"/>
    </source>
</evidence>
<evidence type="ECO:0000256" key="2">
    <source>
        <dbReference type="SAM" id="Phobius"/>
    </source>
</evidence>
<feature type="transmembrane region" description="Helical" evidence="2">
    <location>
        <begin position="58"/>
        <end position="79"/>
    </location>
</feature>
<feature type="transmembrane region" description="Helical" evidence="2">
    <location>
        <begin position="99"/>
        <end position="119"/>
    </location>
</feature>
<keyword evidence="2" id="KW-1133">Transmembrane helix</keyword>
<dbReference type="EMBL" id="JAEPRB010000037">
    <property type="protein sequence ID" value="KAG2224798.1"/>
    <property type="molecule type" value="Genomic_DNA"/>
</dbReference>
<keyword evidence="4" id="KW-1185">Reference proteome</keyword>
<keyword evidence="2" id="KW-0812">Transmembrane</keyword>
<dbReference type="OrthoDB" id="5376804at2759"/>
<dbReference type="Proteomes" id="UP000646827">
    <property type="component" value="Unassembled WGS sequence"/>
</dbReference>
<dbReference type="PANTHER" id="PTHR35394:SF5">
    <property type="entry name" value="DUF3176 DOMAIN-CONTAINING PROTEIN"/>
    <property type="match status" value="1"/>
</dbReference>
<comment type="caution">
    <text evidence="3">The sequence shown here is derived from an EMBL/GenBank/DDBJ whole genome shotgun (WGS) entry which is preliminary data.</text>
</comment>
<feature type="transmembrane region" description="Helical" evidence="2">
    <location>
        <begin position="527"/>
        <end position="550"/>
    </location>
</feature>
<gene>
    <name evidence="3" type="ORF">INT45_005322</name>
</gene>
<accession>A0A8H7VQ92</accession>
<dbReference type="PANTHER" id="PTHR35394">
    <property type="entry name" value="DUF3176 DOMAIN-CONTAINING PROTEIN"/>
    <property type="match status" value="1"/>
</dbReference>
<reference evidence="3 4" key="1">
    <citation type="submission" date="2020-12" db="EMBL/GenBank/DDBJ databases">
        <title>Metabolic potential, ecology and presence of endohyphal bacteria is reflected in genomic diversity of Mucoromycotina.</title>
        <authorList>
            <person name="Muszewska A."/>
            <person name="Okrasinska A."/>
            <person name="Steczkiewicz K."/>
            <person name="Drgas O."/>
            <person name="Orlowska M."/>
            <person name="Perlinska-Lenart U."/>
            <person name="Aleksandrzak-Piekarczyk T."/>
            <person name="Szatraj K."/>
            <person name="Zielenkiewicz U."/>
            <person name="Pilsyk S."/>
            <person name="Malc E."/>
            <person name="Mieczkowski P."/>
            <person name="Kruszewska J.S."/>
            <person name="Biernat P."/>
            <person name="Pawlowska J."/>
        </authorList>
    </citation>
    <scope>NUCLEOTIDE SEQUENCE [LARGE SCALE GENOMIC DNA]</scope>
    <source>
        <strain evidence="3 4">CBS 142.35</strain>
    </source>
</reference>
<proteinExistence type="predicted"/>
<evidence type="ECO:0000313" key="3">
    <source>
        <dbReference type="EMBL" id="KAG2224798.1"/>
    </source>
</evidence>
<protein>
    <submittedName>
        <fullName evidence="3">Uncharacterized protein</fullName>
    </submittedName>
</protein>
<feature type="compositionally biased region" description="Basic and acidic residues" evidence="1">
    <location>
        <begin position="1"/>
        <end position="10"/>
    </location>
</feature>
<keyword evidence="2" id="KW-0472">Membrane</keyword>
<dbReference type="InterPro" id="IPR021514">
    <property type="entry name" value="DUF3176"/>
</dbReference>